<name>A0A5C6E920_9BACT</name>
<comment type="caution">
    <text evidence="3">The sequence shown here is derived from an EMBL/GenBank/DDBJ whole genome shotgun (WGS) entry which is preliminary data.</text>
</comment>
<dbReference type="Proteomes" id="UP000315471">
    <property type="component" value="Unassembled WGS sequence"/>
</dbReference>
<evidence type="ECO:0008006" key="5">
    <source>
        <dbReference type="Google" id="ProtNLM"/>
    </source>
</evidence>
<keyword evidence="2" id="KW-0472">Membrane</keyword>
<proteinExistence type="predicted"/>
<feature type="region of interest" description="Disordered" evidence="1">
    <location>
        <begin position="229"/>
        <end position="250"/>
    </location>
</feature>
<sequence>MSHTNLPNHFDPAHDFESIADLIERLGRPPEAIVDQWCEQLRAAGVVSNLDGSSSDVSSSSVLPEIDLSKWTILPSGELRCGDRTYSVGSQKNTLRENTLRENTLRENTRQPISNENQRRVEAFRSRLLEVEFDEHERSELKTCAPAKSVNQSDSNRASSTTKLVGIVAAILAFIAAMVGWAVSRPADSVTIVDASRSAELSPIVPDRNRESKRMVDASTHSEAMALETFDASRSDSDEHVGTSDDSPIQRMPVHEMIPKLVMPRIHPLVPQTDDIDSADDDNVISPTDVEIEKRDAFEEQPENSAEEKPQPVRIAKVHAIALPDTNAVAESKSIEGLSTNNLSLEFPNSIDLYLEERPSDRSYLICDGKDHQTIAMLRRGASGHLLFAWDNDGKQRIIANSLQQGRLQDAEGHILYLRPCIEADPWAMSFVQSDHQPSWDLGGMIPAQRSKLSVDFTLPDEIEVGWIEPVEVDRPRGSRCLAVLSHKEFEFVQIAVLLNVRCSRKFAAKIRFAARLDPALPWQTFTDAGLAQLSDQLLQQSERLEQQRIRLEAIYGQADTAGRRNLQDNRASMRSQIEWVTQMTTRVSQLQAMATTLGINGNIRFEIACRWPDTDQKILTMTP</sequence>
<evidence type="ECO:0000313" key="4">
    <source>
        <dbReference type="Proteomes" id="UP000315471"/>
    </source>
</evidence>
<keyword evidence="2" id="KW-0812">Transmembrane</keyword>
<feature type="compositionally biased region" description="Basic and acidic residues" evidence="1">
    <location>
        <begin position="231"/>
        <end position="243"/>
    </location>
</feature>
<accession>A0A5C6E920</accession>
<feature type="transmembrane region" description="Helical" evidence="2">
    <location>
        <begin position="164"/>
        <end position="183"/>
    </location>
</feature>
<evidence type="ECO:0000256" key="1">
    <source>
        <dbReference type="SAM" id="MobiDB-lite"/>
    </source>
</evidence>
<dbReference type="RefSeq" id="WP_146598027.1">
    <property type="nucleotide sequence ID" value="NZ_SJPY01000001.1"/>
</dbReference>
<evidence type="ECO:0000313" key="3">
    <source>
        <dbReference type="EMBL" id="TWU45300.1"/>
    </source>
</evidence>
<reference evidence="3 4" key="1">
    <citation type="submission" date="2019-02" db="EMBL/GenBank/DDBJ databases">
        <title>Deep-cultivation of Planctomycetes and their phenomic and genomic characterization uncovers novel biology.</title>
        <authorList>
            <person name="Wiegand S."/>
            <person name="Jogler M."/>
            <person name="Boedeker C."/>
            <person name="Pinto D."/>
            <person name="Vollmers J."/>
            <person name="Rivas-Marin E."/>
            <person name="Kohn T."/>
            <person name="Peeters S.H."/>
            <person name="Heuer A."/>
            <person name="Rast P."/>
            <person name="Oberbeckmann S."/>
            <person name="Bunk B."/>
            <person name="Jeske O."/>
            <person name="Meyerdierks A."/>
            <person name="Storesund J.E."/>
            <person name="Kallscheuer N."/>
            <person name="Luecker S."/>
            <person name="Lage O.M."/>
            <person name="Pohl T."/>
            <person name="Merkel B.J."/>
            <person name="Hornburger P."/>
            <person name="Mueller R.-W."/>
            <person name="Bruemmer F."/>
            <person name="Labrenz M."/>
            <person name="Spormann A.M."/>
            <person name="Op Den Camp H."/>
            <person name="Overmann J."/>
            <person name="Amann R."/>
            <person name="Jetten M.S.M."/>
            <person name="Mascher T."/>
            <person name="Medema M.H."/>
            <person name="Devos D.P."/>
            <person name="Kaster A.-K."/>
            <person name="Ovreas L."/>
            <person name="Rohde M."/>
            <person name="Galperin M.Y."/>
            <person name="Jogler C."/>
        </authorList>
    </citation>
    <scope>NUCLEOTIDE SEQUENCE [LARGE SCALE GENOMIC DNA]</scope>
    <source>
        <strain evidence="3 4">Q31b</strain>
    </source>
</reference>
<gene>
    <name evidence="3" type="ORF">Q31b_04710</name>
</gene>
<protein>
    <recommendedName>
        <fullName evidence="5">Transmembrane protein</fullName>
    </recommendedName>
</protein>
<dbReference type="OrthoDB" id="281128at2"/>
<dbReference type="AlphaFoldDB" id="A0A5C6E920"/>
<keyword evidence="4" id="KW-1185">Reference proteome</keyword>
<keyword evidence="2" id="KW-1133">Transmembrane helix</keyword>
<organism evidence="3 4">
    <name type="scientific">Novipirellula aureliae</name>
    <dbReference type="NCBI Taxonomy" id="2527966"/>
    <lineage>
        <taxon>Bacteria</taxon>
        <taxon>Pseudomonadati</taxon>
        <taxon>Planctomycetota</taxon>
        <taxon>Planctomycetia</taxon>
        <taxon>Pirellulales</taxon>
        <taxon>Pirellulaceae</taxon>
        <taxon>Novipirellula</taxon>
    </lineage>
</organism>
<dbReference type="EMBL" id="SJPY01000001">
    <property type="protein sequence ID" value="TWU45300.1"/>
    <property type="molecule type" value="Genomic_DNA"/>
</dbReference>
<evidence type="ECO:0000256" key="2">
    <source>
        <dbReference type="SAM" id="Phobius"/>
    </source>
</evidence>